<feature type="signal peptide" evidence="1">
    <location>
        <begin position="1"/>
        <end position="16"/>
    </location>
</feature>
<dbReference type="AlphaFoldDB" id="A0A0S1MKC0"/>
<reference evidence="3" key="2">
    <citation type="submission" date="2022-06" db="EMBL/GenBank/DDBJ databases">
        <authorList>
            <consortium name="SYNGENTA / RWTH Aachen University"/>
        </authorList>
    </citation>
    <scope>NUCLEOTIDE SEQUENCE</scope>
</reference>
<evidence type="ECO:0008006" key="5">
    <source>
        <dbReference type="Google" id="ProtNLM"/>
    </source>
</evidence>
<organism evidence="2">
    <name type="scientific">Phakopsora pachyrhizi</name>
    <name type="common">Asian soybean rust disease fungus</name>
    <dbReference type="NCBI Taxonomy" id="170000"/>
    <lineage>
        <taxon>Eukaryota</taxon>
        <taxon>Fungi</taxon>
        <taxon>Dikarya</taxon>
        <taxon>Basidiomycota</taxon>
        <taxon>Pucciniomycotina</taxon>
        <taxon>Pucciniomycetes</taxon>
        <taxon>Pucciniales</taxon>
        <taxon>Phakopsoraceae</taxon>
        <taxon>Phakopsora</taxon>
    </lineage>
</organism>
<dbReference type="EMBL" id="CALTRL010006006">
    <property type="protein sequence ID" value="CAH7688714.1"/>
    <property type="molecule type" value="Genomic_DNA"/>
</dbReference>
<evidence type="ECO:0000313" key="2">
    <source>
        <dbReference type="EMBL" id="ALL41307.1"/>
    </source>
</evidence>
<sequence length="169" mass="17507">MKSSFVFFTLIAFVSAGSLRQKRAPQNGVRRGGQTIVLKEVGGIPGNECMTFTNAGQAVNAACVNTAADRQVTPSTINGKNVLLIQRSFTAGFRRDLVNKQACLASNGQTLLAQDCATANDLVSLAGDKLVAASGACHKGHNGNAQMTVDPAGKSCARVTSTRVAATPP</sequence>
<protein>
    <recommendedName>
        <fullName evidence="5">Secreted protein</fullName>
    </recommendedName>
</protein>
<keyword evidence="4" id="KW-1185">Reference proteome</keyword>
<accession>A0A0S1MKC0</accession>
<dbReference type="Proteomes" id="UP001153365">
    <property type="component" value="Unassembled WGS sequence"/>
</dbReference>
<evidence type="ECO:0000256" key="1">
    <source>
        <dbReference type="SAM" id="SignalP"/>
    </source>
</evidence>
<dbReference type="OrthoDB" id="2986744at2759"/>
<evidence type="ECO:0000313" key="3">
    <source>
        <dbReference type="EMBL" id="CAH7688714.1"/>
    </source>
</evidence>
<keyword evidence="1" id="KW-0732">Signal</keyword>
<evidence type="ECO:0000313" key="4">
    <source>
        <dbReference type="Proteomes" id="UP001153365"/>
    </source>
</evidence>
<reference evidence="2" key="1">
    <citation type="submission" date="2015-07" db="EMBL/GenBank/DDBJ databases">
        <title>Elucidating the P. pachyrhizi secretome and potential effectors.</title>
        <authorList>
            <person name="de Carvalho M.C.C.G."/>
            <person name="Nascimento L.C."/>
            <person name="Darben L.M."/>
            <person name="Polizel-Podanosqui A.M."/>
            <person name="Lopes-Caitar V.S."/>
            <person name="Rocha C.S."/>
            <person name="Qi M."/>
            <person name="Carazolle M."/>
            <person name="Kuwahara M.K."/>
            <person name="Pereira G.A.G."/>
            <person name="Abdelnoor R.V."/>
            <person name="Whitham S.A."/>
            <person name="Marcelino-Guimaraes F.C."/>
        </authorList>
    </citation>
    <scope>NUCLEOTIDE SEQUENCE</scope>
</reference>
<name>A0A0S1MKC0_PHAPC</name>
<proteinExistence type="evidence at transcript level"/>
<dbReference type="EMBL" id="KT247218">
    <property type="protein sequence ID" value="ALL41307.1"/>
    <property type="molecule type" value="mRNA"/>
</dbReference>
<feature type="chain" id="PRO_5044546717" description="Secreted protein" evidence="1">
    <location>
        <begin position="17"/>
        <end position="169"/>
    </location>
</feature>
<gene>
    <name evidence="3" type="ORF">PPACK8108_LOCUS23716</name>
</gene>